<dbReference type="EMBL" id="CP014782">
    <property type="protein sequence ID" value="AQS36677.1"/>
    <property type="molecule type" value="Genomic_DNA"/>
</dbReference>
<protein>
    <submittedName>
        <fullName evidence="2">Uncharacterized protein</fullName>
    </submittedName>
</protein>
<proteinExistence type="predicted"/>
<name>A0A1S6HWD8_9GAMM</name>
<evidence type="ECO:0000313" key="2">
    <source>
        <dbReference type="EMBL" id="AQS39821.1"/>
    </source>
</evidence>
<accession>A0A1S6HWD8</accession>
<keyword evidence="3" id="KW-1185">Reference proteome</keyword>
<dbReference type="Proteomes" id="UP000189545">
    <property type="component" value="Chromosome"/>
</dbReference>
<sequence>MESDTPLITELGVATLSDKASYGRQDLEELRKIFVRNGIPSEFLSHYVPDSPFAYLKLNNGLSDKF</sequence>
<evidence type="ECO:0000313" key="1">
    <source>
        <dbReference type="EMBL" id="AQS36677.1"/>
    </source>
</evidence>
<dbReference type="AlphaFoldDB" id="A0A1S6HWD8"/>
<gene>
    <name evidence="1" type="ORF">Sps_01511</name>
    <name evidence="2" type="ORF">Sps_04738</name>
</gene>
<dbReference type="RefSeq" id="WP_218919612.1">
    <property type="nucleotide sequence ID" value="NZ_CP014782.1"/>
</dbReference>
<organism evidence="2 3">
    <name type="scientific">Shewanella psychrophila</name>
    <dbReference type="NCBI Taxonomy" id="225848"/>
    <lineage>
        <taxon>Bacteria</taxon>
        <taxon>Pseudomonadati</taxon>
        <taxon>Pseudomonadota</taxon>
        <taxon>Gammaproteobacteria</taxon>
        <taxon>Alteromonadales</taxon>
        <taxon>Shewanellaceae</taxon>
        <taxon>Shewanella</taxon>
    </lineage>
</organism>
<dbReference type="EMBL" id="CP014782">
    <property type="protein sequence ID" value="AQS39821.1"/>
    <property type="molecule type" value="Genomic_DNA"/>
</dbReference>
<reference evidence="2 3" key="1">
    <citation type="submission" date="2016-03" db="EMBL/GenBank/DDBJ databases">
        <title>Complete genome sequence of Shewanella psychrophila WP2, a deep sea bacterium isolated from west Pacific sediment.</title>
        <authorList>
            <person name="Xu G."/>
            <person name="Jian H."/>
        </authorList>
    </citation>
    <scope>NUCLEOTIDE SEQUENCE [LARGE SCALE GENOMIC DNA]</scope>
    <source>
        <strain evidence="2 3">WP2</strain>
    </source>
</reference>
<dbReference type="KEGG" id="spsw:Sps_04738"/>
<dbReference type="STRING" id="225848.Sps_01511"/>
<dbReference type="KEGG" id="spsw:Sps_01511"/>
<evidence type="ECO:0000313" key="3">
    <source>
        <dbReference type="Proteomes" id="UP000189545"/>
    </source>
</evidence>